<dbReference type="InterPro" id="IPR058625">
    <property type="entry name" value="MdtA-like_BSH"/>
</dbReference>
<feature type="domain" description="Multidrug resistance protein MdtA-like barrel-sandwich hybrid" evidence="4">
    <location>
        <begin position="55"/>
        <end position="188"/>
    </location>
</feature>
<dbReference type="Pfam" id="PF25989">
    <property type="entry name" value="YknX_C"/>
    <property type="match status" value="1"/>
</dbReference>
<evidence type="ECO:0000256" key="1">
    <source>
        <dbReference type="ARBA" id="ARBA00009477"/>
    </source>
</evidence>
<dbReference type="PANTHER" id="PTHR30469">
    <property type="entry name" value="MULTIDRUG RESISTANCE PROTEIN MDTA"/>
    <property type="match status" value="1"/>
</dbReference>
<dbReference type="Gene3D" id="2.40.30.170">
    <property type="match status" value="1"/>
</dbReference>
<evidence type="ECO:0000259" key="4">
    <source>
        <dbReference type="Pfam" id="PF25917"/>
    </source>
</evidence>
<organism evidence="6 7">
    <name type="scientific">Thalassotalea nanhaiensis</name>
    <dbReference type="NCBI Taxonomy" id="3065648"/>
    <lineage>
        <taxon>Bacteria</taxon>
        <taxon>Pseudomonadati</taxon>
        <taxon>Pseudomonadota</taxon>
        <taxon>Gammaproteobacteria</taxon>
        <taxon>Alteromonadales</taxon>
        <taxon>Colwelliaceae</taxon>
        <taxon>Thalassotalea</taxon>
    </lineage>
</organism>
<feature type="chain" id="PRO_5045898503" evidence="3">
    <location>
        <begin position="22"/>
        <end position="354"/>
    </location>
</feature>
<evidence type="ECO:0000259" key="5">
    <source>
        <dbReference type="Pfam" id="PF25989"/>
    </source>
</evidence>
<dbReference type="NCBIfam" id="TIGR01730">
    <property type="entry name" value="RND_mfp"/>
    <property type="match status" value="1"/>
</dbReference>
<reference evidence="7" key="1">
    <citation type="submission" date="2023-09" db="EMBL/GenBank/DDBJ databases">
        <authorList>
            <person name="Li S."/>
            <person name="Li X."/>
            <person name="Zhang C."/>
            <person name="Zhao Z."/>
        </authorList>
    </citation>
    <scope>NUCLEOTIDE SEQUENCE [LARGE SCALE GENOMIC DNA]</scope>
    <source>
        <strain evidence="7">SQ345</strain>
    </source>
</reference>
<dbReference type="EMBL" id="CP134146">
    <property type="protein sequence ID" value="WNC69582.1"/>
    <property type="molecule type" value="Genomic_DNA"/>
</dbReference>
<keyword evidence="7" id="KW-1185">Reference proteome</keyword>
<comment type="similarity">
    <text evidence="1">Belongs to the membrane fusion protein (MFP) (TC 8.A.1) family.</text>
</comment>
<evidence type="ECO:0000256" key="2">
    <source>
        <dbReference type="SAM" id="Coils"/>
    </source>
</evidence>
<proteinExistence type="inferred from homology"/>
<dbReference type="Gene3D" id="1.10.287.470">
    <property type="entry name" value="Helix hairpin bin"/>
    <property type="match status" value="1"/>
</dbReference>
<dbReference type="PANTHER" id="PTHR30469:SF15">
    <property type="entry name" value="HLYD FAMILY OF SECRETION PROTEINS"/>
    <property type="match status" value="1"/>
</dbReference>
<dbReference type="InterPro" id="IPR058637">
    <property type="entry name" value="YknX-like_C"/>
</dbReference>
<evidence type="ECO:0000313" key="6">
    <source>
        <dbReference type="EMBL" id="WNC69582.1"/>
    </source>
</evidence>
<dbReference type="Pfam" id="PF25917">
    <property type="entry name" value="BSH_RND"/>
    <property type="match status" value="1"/>
</dbReference>
<sequence>MNKYLLTLVSISFFVTSNAIAAESEGQLVSIERAKTEQVQARVWLPGNVVSRMNATISAEQTGQLLSIVDIGSEVKQGDIIARIDNRNLKLLMARQQAQSKQYQANVDYLTKQKQRLLKLSETNNTALSELERTEKDLAVAQNEVVAKQMEVKQTQLAITKTEVKAPFSGFISERFAYVGELIAVGRPLVALIDPNDLDITVAAPISIAPFLEAGAKMQVKWQQQLIELPIRTWSRAGEQSSRTFNVRLAATNLALLSGTAVSVSLPKQNLAEVLMVPRDALLLRESDTFVLTVNEELVAKKVNVTVGQGEGHWVSVIGDISAGDTVIVRGGERLQDGQAVRIDEQTIELAKLN</sequence>
<feature type="signal peptide" evidence="3">
    <location>
        <begin position="1"/>
        <end position="21"/>
    </location>
</feature>
<accession>A0ABY9TLH4</accession>
<evidence type="ECO:0000313" key="7">
    <source>
        <dbReference type="Proteomes" id="UP001248581"/>
    </source>
</evidence>
<evidence type="ECO:0000256" key="3">
    <source>
        <dbReference type="SAM" id="SignalP"/>
    </source>
</evidence>
<feature type="domain" description="YknX-like C-terminal permuted SH3-like" evidence="5">
    <location>
        <begin position="274"/>
        <end position="342"/>
    </location>
</feature>
<protein>
    <submittedName>
        <fullName evidence="6">Efflux RND transporter periplasmic adaptor subunit</fullName>
    </submittedName>
</protein>
<dbReference type="SUPFAM" id="SSF111369">
    <property type="entry name" value="HlyD-like secretion proteins"/>
    <property type="match status" value="1"/>
</dbReference>
<keyword evidence="3" id="KW-0732">Signal</keyword>
<dbReference type="Proteomes" id="UP001248581">
    <property type="component" value="Chromosome"/>
</dbReference>
<gene>
    <name evidence="6" type="ORF">RI845_05390</name>
</gene>
<name>A0ABY9TLH4_9GAMM</name>
<dbReference type="RefSeq" id="WP_348388724.1">
    <property type="nucleotide sequence ID" value="NZ_CP134146.1"/>
</dbReference>
<feature type="coiled-coil region" evidence="2">
    <location>
        <begin position="86"/>
        <end position="151"/>
    </location>
</feature>
<dbReference type="InterPro" id="IPR006143">
    <property type="entry name" value="RND_pump_MFP"/>
</dbReference>
<keyword evidence="2" id="KW-0175">Coiled coil</keyword>
<dbReference type="Gene3D" id="2.40.50.100">
    <property type="match status" value="1"/>
</dbReference>
<dbReference type="Gene3D" id="2.40.420.20">
    <property type="match status" value="1"/>
</dbReference>